<dbReference type="EMBL" id="JAHWGI010001273">
    <property type="protein sequence ID" value="KAK3926974.1"/>
    <property type="molecule type" value="Genomic_DNA"/>
</dbReference>
<evidence type="ECO:0000313" key="1">
    <source>
        <dbReference type="EMBL" id="KAK3926974.1"/>
    </source>
</evidence>
<name>A0AAE1LQA5_9NEOP</name>
<organism evidence="1 2">
    <name type="scientific">Frankliniella fusca</name>
    <dbReference type="NCBI Taxonomy" id="407009"/>
    <lineage>
        <taxon>Eukaryota</taxon>
        <taxon>Metazoa</taxon>
        <taxon>Ecdysozoa</taxon>
        <taxon>Arthropoda</taxon>
        <taxon>Hexapoda</taxon>
        <taxon>Insecta</taxon>
        <taxon>Pterygota</taxon>
        <taxon>Neoptera</taxon>
        <taxon>Paraneoptera</taxon>
        <taxon>Thysanoptera</taxon>
        <taxon>Terebrantia</taxon>
        <taxon>Thripoidea</taxon>
        <taxon>Thripidae</taxon>
        <taxon>Frankliniella</taxon>
    </lineage>
</organism>
<accession>A0AAE1LQA5</accession>
<dbReference type="Proteomes" id="UP001219518">
    <property type="component" value="Unassembled WGS sequence"/>
</dbReference>
<dbReference type="AlphaFoldDB" id="A0AAE1LQA5"/>
<gene>
    <name evidence="1" type="ORF">KUF71_015309</name>
</gene>
<protein>
    <submittedName>
        <fullName evidence="1">NADH-quinone oxidoreductase subunit F 1</fullName>
    </submittedName>
</protein>
<comment type="caution">
    <text evidence="1">The sequence shown here is derived from an EMBL/GenBank/DDBJ whole genome shotgun (WGS) entry which is preliminary data.</text>
</comment>
<reference evidence="1" key="2">
    <citation type="journal article" date="2023" name="BMC Genomics">
        <title>Pest status, molecular evolution, and epigenetic factors derived from the genome assembly of Frankliniella fusca, a thysanopteran phytovirus vector.</title>
        <authorList>
            <person name="Catto M.A."/>
            <person name="Labadie P.E."/>
            <person name="Jacobson A.L."/>
            <person name="Kennedy G.G."/>
            <person name="Srinivasan R."/>
            <person name="Hunt B.G."/>
        </authorList>
    </citation>
    <scope>NUCLEOTIDE SEQUENCE</scope>
    <source>
        <strain evidence="1">PL_HMW_Pooled</strain>
    </source>
</reference>
<sequence length="86" mass="9853">MAQNDFSFLLKILCREKHCVTSLVNNHNSLAVRCKLHTAGSLWHVSFTDKGPLFGFPNNHGVKRVFFIFAGNQDGSRHHRNFKKTK</sequence>
<proteinExistence type="predicted"/>
<evidence type="ECO:0000313" key="2">
    <source>
        <dbReference type="Proteomes" id="UP001219518"/>
    </source>
</evidence>
<feature type="non-terminal residue" evidence="1">
    <location>
        <position position="1"/>
    </location>
</feature>
<reference evidence="1" key="1">
    <citation type="submission" date="2021-07" db="EMBL/GenBank/DDBJ databases">
        <authorList>
            <person name="Catto M.A."/>
            <person name="Jacobson A."/>
            <person name="Kennedy G."/>
            <person name="Labadie P."/>
            <person name="Hunt B.G."/>
            <person name="Srinivasan R."/>
        </authorList>
    </citation>
    <scope>NUCLEOTIDE SEQUENCE</scope>
    <source>
        <strain evidence="1">PL_HMW_Pooled</strain>
        <tissue evidence="1">Head</tissue>
    </source>
</reference>
<keyword evidence="2" id="KW-1185">Reference proteome</keyword>